<protein>
    <recommendedName>
        <fullName evidence="11">Protein shisa-5</fullName>
    </recommendedName>
    <alternativeName>
        <fullName evidence="12">Scotin</fullName>
    </alternativeName>
</protein>
<dbReference type="EMBL" id="CM015716">
    <property type="protein sequence ID" value="KAF3690042.1"/>
    <property type="molecule type" value="Genomic_DNA"/>
</dbReference>
<evidence type="ECO:0000313" key="17">
    <source>
        <dbReference type="Proteomes" id="UP000503349"/>
    </source>
</evidence>
<feature type="chain" id="PRO_5026119544" description="Protein shisa-5" evidence="14">
    <location>
        <begin position="24"/>
        <end position="255"/>
    </location>
</feature>
<sequence length="255" mass="28107">MASGLPSVVLLVFFVVLSSHVSAWDDDCKAYTYNTYHHAQKCSYGRFCCGSCTNRYCCTSGVLRLTEDEQDNCESFEFTRYPSVPLIFGIVTCIIALLVFICCCVCPCCCLYKMCRKPRPVMAPTTHTTVVTSTTQHYPRQPTATPVHPLGYQYPPYQATPMQPGYGTQPMPHSSVAQPMPPVPYQGQPYVPGPLPTYQEATGPAYPPNPMPYSKAAFAPGQTPYPIQPVVHPNAPTPHTDYLAQPAYNPDYVGS</sequence>
<dbReference type="Proteomes" id="UP000503349">
    <property type="component" value="Chromosome 5"/>
</dbReference>
<name>A0A6G1PIG9_CHAAH</name>
<keyword evidence="7 13" id="KW-0472">Membrane</keyword>
<feature type="signal peptide" evidence="14">
    <location>
        <begin position="1"/>
        <end position="23"/>
    </location>
</feature>
<gene>
    <name evidence="16" type="ORF">EXN66_Car005714</name>
</gene>
<feature type="domain" description="Shisa N-terminal" evidence="15">
    <location>
        <begin position="26"/>
        <end position="74"/>
    </location>
</feature>
<dbReference type="OrthoDB" id="9949323at2759"/>
<evidence type="ECO:0000256" key="12">
    <source>
        <dbReference type="ARBA" id="ARBA00041983"/>
    </source>
</evidence>
<comment type="subcellular location">
    <subcellularLocation>
        <location evidence="1">Endoplasmic reticulum membrane</location>
        <topology evidence="1">Single-pass type I membrane protein</topology>
    </subcellularLocation>
    <subcellularLocation>
        <location evidence="2">Nucleus membrane</location>
    </subcellularLocation>
</comment>
<dbReference type="PANTHER" id="PTHR31395:SF14">
    <property type="entry name" value="PROTEIN SHISA-5"/>
    <property type="match status" value="1"/>
</dbReference>
<dbReference type="InterPro" id="IPR026910">
    <property type="entry name" value="Shisa"/>
</dbReference>
<evidence type="ECO:0000256" key="4">
    <source>
        <dbReference type="ARBA" id="ARBA00022703"/>
    </source>
</evidence>
<accession>A0A6G1PIG9</accession>
<comment type="similarity">
    <text evidence="10">Belongs to the shisa family.</text>
</comment>
<organism evidence="16 17">
    <name type="scientific">Channa argus</name>
    <name type="common">Northern snakehead</name>
    <name type="synonym">Ophicephalus argus</name>
    <dbReference type="NCBI Taxonomy" id="215402"/>
    <lineage>
        <taxon>Eukaryota</taxon>
        <taxon>Metazoa</taxon>
        <taxon>Chordata</taxon>
        <taxon>Craniata</taxon>
        <taxon>Vertebrata</taxon>
        <taxon>Euteleostomi</taxon>
        <taxon>Actinopterygii</taxon>
        <taxon>Neopterygii</taxon>
        <taxon>Teleostei</taxon>
        <taxon>Neoteleostei</taxon>
        <taxon>Acanthomorphata</taxon>
        <taxon>Anabantaria</taxon>
        <taxon>Anabantiformes</taxon>
        <taxon>Channoidei</taxon>
        <taxon>Channidae</taxon>
        <taxon>Channa</taxon>
    </lineage>
</organism>
<proteinExistence type="inferred from homology"/>
<evidence type="ECO:0000256" key="2">
    <source>
        <dbReference type="ARBA" id="ARBA00004126"/>
    </source>
</evidence>
<dbReference type="AlphaFoldDB" id="A0A6G1PIG9"/>
<evidence type="ECO:0000256" key="13">
    <source>
        <dbReference type="SAM" id="Phobius"/>
    </source>
</evidence>
<evidence type="ECO:0000256" key="1">
    <source>
        <dbReference type="ARBA" id="ARBA00004115"/>
    </source>
</evidence>
<evidence type="ECO:0000256" key="6">
    <source>
        <dbReference type="ARBA" id="ARBA00022989"/>
    </source>
</evidence>
<dbReference type="GO" id="GO:0006915">
    <property type="term" value="P:apoptotic process"/>
    <property type="evidence" value="ECO:0007669"/>
    <property type="project" value="UniProtKB-KW"/>
</dbReference>
<feature type="transmembrane region" description="Helical" evidence="13">
    <location>
        <begin position="86"/>
        <end position="112"/>
    </location>
</feature>
<evidence type="ECO:0000256" key="3">
    <source>
        <dbReference type="ARBA" id="ARBA00022692"/>
    </source>
</evidence>
<keyword evidence="8" id="KW-0539">Nucleus</keyword>
<reference evidence="17" key="2">
    <citation type="submission" date="2019-02" db="EMBL/GenBank/DDBJ databases">
        <title>Opniocepnalus argus Var Kimnra genome.</title>
        <authorList>
            <person name="Zhou C."/>
            <person name="Xiao S."/>
        </authorList>
    </citation>
    <scope>NUCLEOTIDE SEQUENCE [LARGE SCALE GENOMIC DNA]</scope>
</reference>
<evidence type="ECO:0000313" key="16">
    <source>
        <dbReference type="EMBL" id="KAF3690042.1"/>
    </source>
</evidence>
<evidence type="ECO:0000256" key="7">
    <source>
        <dbReference type="ARBA" id="ARBA00023136"/>
    </source>
</evidence>
<evidence type="ECO:0000256" key="5">
    <source>
        <dbReference type="ARBA" id="ARBA00022824"/>
    </source>
</evidence>
<dbReference type="InterPro" id="IPR053891">
    <property type="entry name" value="Shisa_N"/>
</dbReference>
<evidence type="ECO:0000259" key="15">
    <source>
        <dbReference type="Pfam" id="PF13908"/>
    </source>
</evidence>
<keyword evidence="14" id="KW-0732">Signal</keyword>
<evidence type="ECO:0000256" key="8">
    <source>
        <dbReference type="ARBA" id="ARBA00023242"/>
    </source>
</evidence>
<keyword evidence="3 13" id="KW-0812">Transmembrane</keyword>
<comment type="function">
    <text evidence="9">Can induce apoptosis in a caspase-dependent manner and plays a role in p53/TP53-dependent apoptosis.</text>
</comment>
<keyword evidence="17" id="KW-1185">Reference proteome</keyword>
<evidence type="ECO:0000256" key="10">
    <source>
        <dbReference type="ARBA" id="ARBA00038108"/>
    </source>
</evidence>
<evidence type="ECO:0000256" key="11">
    <source>
        <dbReference type="ARBA" id="ARBA00040441"/>
    </source>
</evidence>
<keyword evidence="5" id="KW-0256">Endoplasmic reticulum</keyword>
<keyword evidence="6 13" id="KW-1133">Transmembrane helix</keyword>
<dbReference type="Pfam" id="PF13908">
    <property type="entry name" value="Shisa_N"/>
    <property type="match status" value="1"/>
</dbReference>
<dbReference type="GO" id="GO:0031965">
    <property type="term" value="C:nuclear membrane"/>
    <property type="evidence" value="ECO:0007669"/>
    <property type="project" value="UniProtKB-SubCell"/>
</dbReference>
<evidence type="ECO:0000256" key="14">
    <source>
        <dbReference type="SAM" id="SignalP"/>
    </source>
</evidence>
<reference evidence="16 17" key="1">
    <citation type="submission" date="2019-02" db="EMBL/GenBank/DDBJ databases">
        <title>Opniocepnalus argus genome.</title>
        <authorList>
            <person name="Zhou C."/>
            <person name="Xiao S."/>
        </authorList>
    </citation>
    <scope>NUCLEOTIDE SEQUENCE [LARGE SCALE GENOMIC DNA]</scope>
    <source>
        <strain evidence="16">OARG1902GOOAL</strain>
        <tissue evidence="16">Muscle</tissue>
    </source>
</reference>
<dbReference type="GO" id="GO:0005789">
    <property type="term" value="C:endoplasmic reticulum membrane"/>
    <property type="evidence" value="ECO:0007669"/>
    <property type="project" value="UniProtKB-SubCell"/>
</dbReference>
<evidence type="ECO:0000256" key="9">
    <source>
        <dbReference type="ARBA" id="ARBA00037507"/>
    </source>
</evidence>
<keyword evidence="4" id="KW-0053">Apoptosis</keyword>
<dbReference type="PANTHER" id="PTHR31395">
    <property type="entry name" value="SHISA"/>
    <property type="match status" value="1"/>
</dbReference>